<dbReference type="Gene3D" id="3.40.50.720">
    <property type="entry name" value="NAD(P)-binding Rossmann-like Domain"/>
    <property type="match status" value="1"/>
</dbReference>
<dbReference type="EMBL" id="PDKO01000006">
    <property type="protein sequence ID" value="RXJ62771.1"/>
    <property type="molecule type" value="Genomic_DNA"/>
</dbReference>
<sequence>MSKTNNLCDFILFGGHGDLAFRKLMPALYHLCKDGYLAEDSRIITVSRAKFSAQKHKELVKNKLIEFLPKESYTQEDFQRFEKKLYYVQVDFLNSKGYETLEKLLNEYEKRDRINYLSTSPKFFAGICQALKEYKLITSNSRVVLEKPLGKDLSSSQEINKKVLEFFKEDQIYRIDHYLGKDTVQNIMALRFSNRLFVPLWSSNHIDHIQITVAESVGAEGRWEYYNEYGAMRDMIQNHLLQLLCLIAMEPPCSLDANDMRDEKLKVLKSLRPISRSEIASSTVRAQYTAGSSMGESVLGYLDGEIKQSNTETFAAIRVDIDNWRWNGVPFYIRSGKRMQKRNSEVVIQFKTMPHSIFAENNCCTLLDNKLVIRLQPQESIELRLMNKIPGLSETMQLQEVNLELNAPDTHKRKSDAYERLILDVIRANPTLFMRLDEVEAAWRWADPIIEAWENNLVPMKKYTAGTDGPTASIQLIAQDGRSWNDE</sequence>
<gene>
    <name evidence="6 9" type="primary">zwf</name>
    <name evidence="9" type="ORF">CRV06_08025</name>
</gene>
<comment type="caution">
    <text evidence="6">Lacks conserved residue(s) required for the propagation of feature annotation.</text>
</comment>
<dbReference type="OrthoDB" id="9802739at2"/>
<dbReference type="GO" id="GO:0005829">
    <property type="term" value="C:cytosol"/>
    <property type="evidence" value="ECO:0007669"/>
    <property type="project" value="TreeGrafter"/>
</dbReference>
<keyword evidence="2 6" id="KW-0313">Glucose metabolism</keyword>
<evidence type="ECO:0000256" key="6">
    <source>
        <dbReference type="HAMAP-Rule" id="MF_00966"/>
    </source>
</evidence>
<feature type="binding site" evidence="6">
    <location>
        <position position="48"/>
    </location>
    <ligand>
        <name>NADP(+)</name>
        <dbReference type="ChEBI" id="CHEBI:58349"/>
    </ligand>
</feature>
<dbReference type="NCBIfam" id="TIGR00871">
    <property type="entry name" value="zwf"/>
    <property type="match status" value="1"/>
</dbReference>
<dbReference type="SUPFAM" id="SSF55347">
    <property type="entry name" value="Glyceraldehyde-3-phosphate dehydrogenase-like, C-terminal domain"/>
    <property type="match status" value="1"/>
</dbReference>
<evidence type="ECO:0000256" key="2">
    <source>
        <dbReference type="ARBA" id="ARBA00022526"/>
    </source>
</evidence>
<evidence type="ECO:0000256" key="3">
    <source>
        <dbReference type="ARBA" id="ARBA00022857"/>
    </source>
</evidence>
<keyword evidence="10" id="KW-1185">Reference proteome</keyword>
<feature type="binding site" evidence="6">
    <location>
        <position position="215"/>
    </location>
    <ligand>
        <name>substrate</name>
    </ligand>
</feature>
<dbReference type="GO" id="GO:0050661">
    <property type="term" value="F:NADP binding"/>
    <property type="evidence" value="ECO:0007669"/>
    <property type="project" value="UniProtKB-UniRule"/>
</dbReference>
<dbReference type="PANTHER" id="PTHR23429">
    <property type="entry name" value="GLUCOSE-6-PHOSPHATE 1-DEHYDROGENASE G6PD"/>
    <property type="match status" value="1"/>
</dbReference>
<feature type="binding site" evidence="6">
    <location>
        <begin position="91"/>
        <end position="92"/>
    </location>
    <ligand>
        <name>NADP(+)</name>
        <dbReference type="ChEBI" id="CHEBI:58349"/>
    </ligand>
</feature>
<dbReference type="PIRSF" id="PIRSF000110">
    <property type="entry name" value="G6PD"/>
    <property type="match status" value="1"/>
</dbReference>
<evidence type="ECO:0000259" key="7">
    <source>
        <dbReference type="Pfam" id="PF00479"/>
    </source>
</evidence>
<dbReference type="InterPro" id="IPR022675">
    <property type="entry name" value="G6P_DH_C"/>
</dbReference>
<dbReference type="AlphaFoldDB" id="A0A4Q0Y3F5"/>
<evidence type="ECO:0000256" key="4">
    <source>
        <dbReference type="ARBA" id="ARBA00023002"/>
    </source>
</evidence>
<reference evidence="9 10" key="1">
    <citation type="submission" date="2017-10" db="EMBL/GenBank/DDBJ databases">
        <title>Genomics of the genus Arcobacter.</title>
        <authorList>
            <person name="Perez-Cataluna A."/>
            <person name="Figueras M.J."/>
        </authorList>
    </citation>
    <scope>NUCLEOTIDE SEQUENCE [LARGE SCALE GENOMIC DNA]</scope>
    <source>
        <strain evidence="9 10">DSM 24636</strain>
    </source>
</reference>
<dbReference type="FunFam" id="3.30.360.10:FF:000011">
    <property type="entry name" value="Glucose-6-phosphate 1-dehydrogenase"/>
    <property type="match status" value="1"/>
</dbReference>
<feature type="binding site" evidence="6">
    <location>
        <position position="177"/>
    </location>
    <ligand>
        <name>substrate</name>
    </ligand>
</feature>
<evidence type="ECO:0000256" key="1">
    <source>
        <dbReference type="ARBA" id="ARBA00004937"/>
    </source>
</evidence>
<feature type="binding site" evidence="6">
    <location>
        <position position="337"/>
    </location>
    <ligand>
        <name>substrate</name>
    </ligand>
</feature>
<dbReference type="InterPro" id="IPR001282">
    <property type="entry name" value="G6P_DH"/>
</dbReference>
<organism evidence="9 10">
    <name type="scientific">Halarcobacter anaerophilus</name>
    <dbReference type="NCBI Taxonomy" id="877500"/>
    <lineage>
        <taxon>Bacteria</taxon>
        <taxon>Pseudomonadati</taxon>
        <taxon>Campylobacterota</taxon>
        <taxon>Epsilonproteobacteria</taxon>
        <taxon>Campylobacterales</taxon>
        <taxon>Arcobacteraceae</taxon>
        <taxon>Halarcobacter</taxon>
    </lineage>
</organism>
<comment type="caution">
    <text evidence="9">The sequence shown here is derived from an EMBL/GenBank/DDBJ whole genome shotgun (WGS) entry which is preliminary data.</text>
</comment>
<dbReference type="RefSeq" id="WP_044417579.1">
    <property type="nucleotide sequence ID" value="NZ_CP041070.1"/>
</dbReference>
<dbReference type="GO" id="GO:0004345">
    <property type="term" value="F:glucose-6-phosphate dehydrogenase activity"/>
    <property type="evidence" value="ECO:0007669"/>
    <property type="project" value="UniProtKB-UniRule"/>
</dbReference>
<dbReference type="Pfam" id="PF00479">
    <property type="entry name" value="G6PD_N"/>
    <property type="match status" value="1"/>
</dbReference>
<feature type="binding site" evidence="6">
    <location>
        <position position="181"/>
    </location>
    <ligand>
        <name>substrate</name>
    </ligand>
</feature>
<dbReference type="STRING" id="877500.GCA_000935065_01943"/>
<dbReference type="InterPro" id="IPR022674">
    <property type="entry name" value="G6P_DH_NAD-bd"/>
</dbReference>
<dbReference type="PRINTS" id="PR00079">
    <property type="entry name" value="G6PDHDRGNASE"/>
</dbReference>
<dbReference type="Gene3D" id="3.30.360.10">
    <property type="entry name" value="Dihydrodipicolinate Reductase, domain 2"/>
    <property type="match status" value="1"/>
</dbReference>
<dbReference type="SUPFAM" id="SSF51735">
    <property type="entry name" value="NAD(P)-binding Rossmann-fold domains"/>
    <property type="match status" value="1"/>
</dbReference>
<dbReference type="EC" id="1.1.1.49" evidence="6"/>
<evidence type="ECO:0000313" key="10">
    <source>
        <dbReference type="Proteomes" id="UP000290191"/>
    </source>
</evidence>
<feature type="domain" description="Glucose-6-phosphate dehydrogenase C-terminal" evidence="8">
    <location>
        <begin position="188"/>
        <end position="485"/>
    </location>
</feature>
<keyword evidence="5 6" id="KW-0119">Carbohydrate metabolism</keyword>
<dbReference type="Pfam" id="PF02781">
    <property type="entry name" value="G6PD_C"/>
    <property type="match status" value="1"/>
</dbReference>
<comment type="similarity">
    <text evidence="6">Belongs to the glucose-6-phosphate dehydrogenase family.</text>
</comment>
<dbReference type="GO" id="GO:0006006">
    <property type="term" value="P:glucose metabolic process"/>
    <property type="evidence" value="ECO:0007669"/>
    <property type="project" value="UniProtKB-KW"/>
</dbReference>
<comment type="catalytic activity">
    <reaction evidence="6">
        <text>D-glucose 6-phosphate + NADP(+) = 6-phospho-D-glucono-1,5-lactone + NADPH + H(+)</text>
        <dbReference type="Rhea" id="RHEA:15841"/>
        <dbReference type="ChEBI" id="CHEBI:15378"/>
        <dbReference type="ChEBI" id="CHEBI:57783"/>
        <dbReference type="ChEBI" id="CHEBI:57955"/>
        <dbReference type="ChEBI" id="CHEBI:58349"/>
        <dbReference type="ChEBI" id="CHEBI:61548"/>
        <dbReference type="EC" id="1.1.1.49"/>
    </reaction>
</comment>
<name>A0A4Q0Y3F5_9BACT</name>
<accession>A0A4Q0Y3F5</accession>
<keyword evidence="4 6" id="KW-0560">Oxidoreductase</keyword>
<dbReference type="PANTHER" id="PTHR23429:SF0">
    <property type="entry name" value="GLUCOSE-6-PHOSPHATE 1-DEHYDROGENASE"/>
    <property type="match status" value="1"/>
</dbReference>
<dbReference type="InterPro" id="IPR036291">
    <property type="entry name" value="NAD(P)-bd_dom_sf"/>
</dbReference>
<keyword evidence="3 6" id="KW-0521">NADP</keyword>
<dbReference type="UniPathway" id="UPA00115">
    <property type="reaction ID" value="UER00408"/>
</dbReference>
<protein>
    <recommendedName>
        <fullName evidence="6">Glucose-6-phosphate 1-dehydrogenase</fullName>
        <shortName evidence="6">G6PD</shortName>
        <ecNumber evidence="6">1.1.1.49</ecNumber>
    </recommendedName>
</protein>
<feature type="binding site" evidence="6">
    <location>
        <position position="234"/>
    </location>
    <ligand>
        <name>substrate</name>
    </ligand>
</feature>
<evidence type="ECO:0000259" key="8">
    <source>
        <dbReference type="Pfam" id="PF02781"/>
    </source>
</evidence>
<dbReference type="HAMAP" id="MF_00966">
    <property type="entry name" value="G6PD"/>
    <property type="match status" value="1"/>
</dbReference>
<feature type="active site" description="Proton acceptor" evidence="6">
    <location>
        <position position="239"/>
    </location>
</feature>
<comment type="pathway">
    <text evidence="1 6">Carbohydrate degradation; pentose phosphate pathway; D-ribulose 5-phosphate from D-glucose 6-phosphate (oxidative stage): step 1/3.</text>
</comment>
<feature type="binding site" evidence="6">
    <location>
        <position position="147"/>
    </location>
    <ligand>
        <name>NADP(+)</name>
        <dbReference type="ChEBI" id="CHEBI:58349"/>
    </ligand>
</feature>
<evidence type="ECO:0000313" key="9">
    <source>
        <dbReference type="EMBL" id="RXJ62771.1"/>
    </source>
</evidence>
<evidence type="ECO:0000256" key="5">
    <source>
        <dbReference type="ARBA" id="ARBA00023277"/>
    </source>
</evidence>
<dbReference type="GO" id="GO:0009051">
    <property type="term" value="P:pentose-phosphate shunt, oxidative branch"/>
    <property type="evidence" value="ECO:0007669"/>
    <property type="project" value="TreeGrafter"/>
</dbReference>
<feature type="domain" description="Glucose-6-phosphate dehydrogenase NAD-binding" evidence="7">
    <location>
        <begin position="11"/>
        <end position="186"/>
    </location>
</feature>
<comment type="function">
    <text evidence="6">Catalyzes the oxidation of glucose 6-phosphate to 6-phosphogluconolactone.</text>
</comment>
<proteinExistence type="inferred from homology"/>
<dbReference type="Proteomes" id="UP000290191">
    <property type="component" value="Unassembled WGS sequence"/>
</dbReference>